<sequence>MSESSGRVLYNGNSIENLRWIQYSRDTGSSQSAPFLHMPCIRIFVTIIKYAKVSKSFPEENN</sequence>
<comment type="caution">
    <text evidence="1">The sequence shown here is derived from an EMBL/GenBank/DDBJ whole genome shotgun (WGS) entry which is preliminary data.</text>
</comment>
<feature type="non-terminal residue" evidence="1">
    <location>
        <position position="62"/>
    </location>
</feature>
<dbReference type="Proteomes" id="UP000606786">
    <property type="component" value="Unassembled WGS sequence"/>
</dbReference>
<accession>A0A811VAZ8</accession>
<protein>
    <submittedName>
        <fullName evidence="1">(Mediterranean fruit fly) hypothetical protein</fullName>
    </submittedName>
</protein>
<keyword evidence="2" id="KW-1185">Reference proteome</keyword>
<gene>
    <name evidence="1" type="ORF">CCAP1982_LOCUS19523</name>
</gene>
<evidence type="ECO:0000313" key="1">
    <source>
        <dbReference type="EMBL" id="CAD7011423.1"/>
    </source>
</evidence>
<evidence type="ECO:0000313" key="2">
    <source>
        <dbReference type="Proteomes" id="UP000606786"/>
    </source>
</evidence>
<organism evidence="1 2">
    <name type="scientific">Ceratitis capitata</name>
    <name type="common">Mediterranean fruit fly</name>
    <name type="synonym">Tephritis capitata</name>
    <dbReference type="NCBI Taxonomy" id="7213"/>
    <lineage>
        <taxon>Eukaryota</taxon>
        <taxon>Metazoa</taxon>
        <taxon>Ecdysozoa</taxon>
        <taxon>Arthropoda</taxon>
        <taxon>Hexapoda</taxon>
        <taxon>Insecta</taxon>
        <taxon>Pterygota</taxon>
        <taxon>Neoptera</taxon>
        <taxon>Endopterygota</taxon>
        <taxon>Diptera</taxon>
        <taxon>Brachycera</taxon>
        <taxon>Muscomorpha</taxon>
        <taxon>Tephritoidea</taxon>
        <taxon>Tephritidae</taxon>
        <taxon>Ceratitis</taxon>
        <taxon>Ceratitis</taxon>
    </lineage>
</organism>
<dbReference type="EMBL" id="CAJHJT010000056">
    <property type="protein sequence ID" value="CAD7011423.1"/>
    <property type="molecule type" value="Genomic_DNA"/>
</dbReference>
<proteinExistence type="predicted"/>
<reference evidence="1" key="1">
    <citation type="submission" date="2020-11" db="EMBL/GenBank/DDBJ databases">
        <authorList>
            <person name="Whitehead M."/>
        </authorList>
    </citation>
    <scope>NUCLEOTIDE SEQUENCE</scope>
    <source>
        <strain evidence="1">EGII</strain>
    </source>
</reference>
<name>A0A811VAZ8_CERCA</name>
<dbReference type="AlphaFoldDB" id="A0A811VAZ8"/>